<dbReference type="EMBL" id="JAJSOF020000038">
    <property type="protein sequence ID" value="KAJ4427531.1"/>
    <property type="molecule type" value="Genomic_DNA"/>
</dbReference>
<comment type="caution">
    <text evidence="1">The sequence shown here is derived from an EMBL/GenBank/DDBJ whole genome shotgun (WGS) entry which is preliminary data.</text>
</comment>
<proteinExistence type="predicted"/>
<organism evidence="1 2">
    <name type="scientific">Periplaneta americana</name>
    <name type="common">American cockroach</name>
    <name type="synonym">Blatta americana</name>
    <dbReference type="NCBI Taxonomy" id="6978"/>
    <lineage>
        <taxon>Eukaryota</taxon>
        <taxon>Metazoa</taxon>
        <taxon>Ecdysozoa</taxon>
        <taxon>Arthropoda</taxon>
        <taxon>Hexapoda</taxon>
        <taxon>Insecta</taxon>
        <taxon>Pterygota</taxon>
        <taxon>Neoptera</taxon>
        <taxon>Polyneoptera</taxon>
        <taxon>Dictyoptera</taxon>
        <taxon>Blattodea</taxon>
        <taxon>Blattoidea</taxon>
        <taxon>Blattidae</taxon>
        <taxon>Blattinae</taxon>
        <taxon>Periplaneta</taxon>
    </lineage>
</organism>
<evidence type="ECO:0000313" key="2">
    <source>
        <dbReference type="Proteomes" id="UP001148838"/>
    </source>
</evidence>
<gene>
    <name evidence="1" type="ORF">ANN_25179</name>
</gene>
<sequence length="255" mass="28571">MAGLCEGGNEPPGSLRYAAGSLGTRLYIYFQEPKGEFGPKVKQREDKDKPFNVMVDASSSEKVKSKGMELLQSLEATVWNFSDPTELELRWYTTATVRAIIVAANRNRVFVITGCVRQHSTIQIKCSVSMLTVEVNVNEYVLPYVSRLSDMKMDNAGEMTSESSAECYPVFSLNGLSPSYVFKMAPSHHNISYENYNTIRKHSSRKKIMKTLLSIELCIAEFVAGNIIASSTVETKTFQEIKTELSMKVNINGRY</sequence>
<keyword evidence="2" id="KW-1185">Reference proteome</keyword>
<reference evidence="1 2" key="1">
    <citation type="journal article" date="2022" name="Allergy">
        <title>Genome assembly and annotation of Periplaneta americana reveal a comprehensive cockroach allergen profile.</title>
        <authorList>
            <person name="Wang L."/>
            <person name="Xiong Q."/>
            <person name="Saelim N."/>
            <person name="Wang L."/>
            <person name="Nong W."/>
            <person name="Wan A.T."/>
            <person name="Shi M."/>
            <person name="Liu X."/>
            <person name="Cao Q."/>
            <person name="Hui J.H.L."/>
            <person name="Sookrung N."/>
            <person name="Leung T.F."/>
            <person name="Tungtrongchitr A."/>
            <person name="Tsui S.K.W."/>
        </authorList>
    </citation>
    <scope>NUCLEOTIDE SEQUENCE [LARGE SCALE GENOMIC DNA]</scope>
    <source>
        <strain evidence="1">PWHHKU_190912</strain>
    </source>
</reference>
<accession>A0ABQ8S0S7</accession>
<protein>
    <submittedName>
        <fullName evidence="1">Uncharacterized protein</fullName>
    </submittedName>
</protein>
<dbReference type="Proteomes" id="UP001148838">
    <property type="component" value="Unassembled WGS sequence"/>
</dbReference>
<evidence type="ECO:0000313" key="1">
    <source>
        <dbReference type="EMBL" id="KAJ4427531.1"/>
    </source>
</evidence>
<name>A0ABQ8S0S7_PERAM</name>